<dbReference type="InterPro" id="IPR029069">
    <property type="entry name" value="HotDog_dom_sf"/>
</dbReference>
<dbReference type="SUPFAM" id="SSF54637">
    <property type="entry name" value="Thioesterase/thiol ester dehydrase-isomerase"/>
    <property type="match status" value="1"/>
</dbReference>
<evidence type="ECO:0000313" key="2">
    <source>
        <dbReference type="EMBL" id="RZS86229.1"/>
    </source>
</evidence>
<accession>A0A4Q7NM51</accession>
<dbReference type="AlphaFoldDB" id="A0A4Q7NM51"/>
<dbReference type="OrthoDB" id="21822at2"/>
<proteinExistence type="predicted"/>
<name>A0A4Q7NM51_9BURK</name>
<dbReference type="RefSeq" id="WP_130357339.1">
    <property type="nucleotide sequence ID" value="NZ_SGXC01000001.1"/>
</dbReference>
<dbReference type="InterPro" id="IPR050563">
    <property type="entry name" value="4-hydroxybenzoyl-CoA_TE"/>
</dbReference>
<dbReference type="GO" id="GO:0047617">
    <property type="term" value="F:fatty acyl-CoA hydrolase activity"/>
    <property type="evidence" value="ECO:0007669"/>
    <property type="project" value="TreeGrafter"/>
</dbReference>
<dbReference type="PANTHER" id="PTHR31793:SF37">
    <property type="entry name" value="ACYL-COA THIOESTER HYDROLASE YBGC"/>
    <property type="match status" value="1"/>
</dbReference>
<dbReference type="Pfam" id="PF13279">
    <property type="entry name" value="4HBT_2"/>
    <property type="match status" value="1"/>
</dbReference>
<protein>
    <submittedName>
        <fullName evidence="2">4-hydroxybenzoyl-CoA thioesterase</fullName>
    </submittedName>
</protein>
<organism evidence="2 3">
    <name type="scientific">Pigmentiphaga kullae</name>
    <dbReference type="NCBI Taxonomy" id="151784"/>
    <lineage>
        <taxon>Bacteria</taxon>
        <taxon>Pseudomonadati</taxon>
        <taxon>Pseudomonadota</taxon>
        <taxon>Betaproteobacteria</taxon>
        <taxon>Burkholderiales</taxon>
        <taxon>Alcaligenaceae</taxon>
        <taxon>Pigmentiphaga</taxon>
    </lineage>
</organism>
<dbReference type="PANTHER" id="PTHR31793">
    <property type="entry name" value="4-HYDROXYBENZOYL-COA THIOESTERASE FAMILY MEMBER"/>
    <property type="match status" value="1"/>
</dbReference>
<evidence type="ECO:0000256" key="1">
    <source>
        <dbReference type="ARBA" id="ARBA00022801"/>
    </source>
</evidence>
<reference evidence="2 3" key="1">
    <citation type="submission" date="2019-02" db="EMBL/GenBank/DDBJ databases">
        <title>Genomic Encyclopedia of Type Strains, Phase IV (KMG-IV): sequencing the most valuable type-strain genomes for metagenomic binning, comparative biology and taxonomic classification.</title>
        <authorList>
            <person name="Goeker M."/>
        </authorList>
    </citation>
    <scope>NUCLEOTIDE SEQUENCE [LARGE SCALE GENOMIC DNA]</scope>
    <source>
        <strain evidence="2 3">K24</strain>
    </source>
</reference>
<dbReference type="Gene3D" id="3.10.129.10">
    <property type="entry name" value="Hotdog Thioesterase"/>
    <property type="match status" value="1"/>
</dbReference>
<gene>
    <name evidence="2" type="ORF">EV675_2269</name>
</gene>
<dbReference type="EMBL" id="SGXC01000001">
    <property type="protein sequence ID" value="RZS86229.1"/>
    <property type="molecule type" value="Genomic_DNA"/>
</dbReference>
<keyword evidence="1" id="KW-0378">Hydrolase</keyword>
<dbReference type="Proteomes" id="UP000292445">
    <property type="component" value="Unassembled WGS sequence"/>
</dbReference>
<sequence length="143" mass="15941">MVTIHVMPVEIGFKHCDPAGIVFYPRYVEILNDTVEHWLRHGLGTGFAALHGERHIAIPIVNLQVDFLAPSRLGEDIVSALRIDGVGRTSLKIAIELSRAGDDQPVRLRAALVLVFIDMHTMRPIEVPEDVRRAIEAGGYWRG</sequence>
<dbReference type="CDD" id="cd00586">
    <property type="entry name" value="4HBT"/>
    <property type="match status" value="1"/>
</dbReference>
<keyword evidence="3" id="KW-1185">Reference proteome</keyword>
<comment type="caution">
    <text evidence="2">The sequence shown here is derived from an EMBL/GenBank/DDBJ whole genome shotgun (WGS) entry which is preliminary data.</text>
</comment>
<evidence type="ECO:0000313" key="3">
    <source>
        <dbReference type="Proteomes" id="UP000292445"/>
    </source>
</evidence>